<accession>A0A4Y7PVR0</accession>
<dbReference type="VEuPathDB" id="FungiDB:BD410DRAFT_727573"/>
<dbReference type="Proteomes" id="UP000294933">
    <property type="component" value="Unassembled WGS sequence"/>
</dbReference>
<sequence length="876" mass="97693">MDVALSPNGDKSKLVELAALIQTFNSLQNPPSLSIQLQETIFQLAVSLDSILSPPVNSPSAPTASTTTPAPPFISYKHGEPSIIFGDRSTRLTKLECVYYHPRGSHVEYPISSATGHIGHVFAVDPKAADSMHPRMNLSYGLGPPKGAHYDVTCDLLRDVFGTPVLCNSEHATCQGVRICEHSDMASRSKPHMSASRKDLQERLTEDAHNVSAHTAQQQLFRKTIALKAALEQSRCGCQIDEPTEMSESEREAWDSWAETQQLARRGQPLPHQCQGQLVFDRDFRGRPHYTRVQEVDVGYLEALFEGNESELDRIEGEAQSMGWGPRTPCRTVANSNSAMAYCPCQHRRDDRPGDIVRGKMVKMKCTARFQIFTPNNLVLCPRIAIIASGTHCHPIPLPTKTPPVVENIILQLLEAIGLDLADATPRRFMRHAVVRAKLKQLLPHLPSPTLADLHVSLANKDHLRVYVDRMKDCHFPLGTDWKGAGIFALLHAHTSDINQGLLDLKLREEKELKPEDQYIRIVTETEAPDEEDGGSKPLRLVVCMTPSNSQRLLSAQFIQSDIAFKRAAGYLEFELVGWDRQNYVATTFCRAFVSRQTAEAHRRLFHAIDDVVEQDTGSRLKWRHLDSSSPEEMVGILQWTADQHLGQANGIGLYLCDIAGKHGAKQDLHEPLRSLPSLSGHDHLRRLFRLCTVHAKRNIKTSKVNESVKAHMRSLICVTHDDMAGTIELIRREGGKVGSDWINDKIRNGFAIPALCWEQSFIPKDVWLAGDSNTNITEAAHADVNREGTGCTLLGAVVRGREFDIQKDRVLRTIQQEGIGPRYVPRNDFFRTVKSLKRNQDGRLKALRNDDSKIAAANASLAAATESLRAEESRL</sequence>
<dbReference type="AlphaFoldDB" id="A0A4Y7PVR0"/>
<keyword evidence="2" id="KW-1185">Reference proteome</keyword>
<organism evidence="1 2">
    <name type="scientific">Rickenella mellea</name>
    <dbReference type="NCBI Taxonomy" id="50990"/>
    <lineage>
        <taxon>Eukaryota</taxon>
        <taxon>Fungi</taxon>
        <taxon>Dikarya</taxon>
        <taxon>Basidiomycota</taxon>
        <taxon>Agaricomycotina</taxon>
        <taxon>Agaricomycetes</taxon>
        <taxon>Hymenochaetales</taxon>
        <taxon>Rickenellaceae</taxon>
        <taxon>Rickenella</taxon>
    </lineage>
</organism>
<evidence type="ECO:0000313" key="1">
    <source>
        <dbReference type="EMBL" id="TDL19151.1"/>
    </source>
</evidence>
<name>A0A4Y7PVR0_9AGAM</name>
<proteinExistence type="predicted"/>
<feature type="non-terminal residue" evidence="1">
    <location>
        <position position="876"/>
    </location>
</feature>
<dbReference type="EMBL" id="ML170199">
    <property type="protein sequence ID" value="TDL19151.1"/>
    <property type="molecule type" value="Genomic_DNA"/>
</dbReference>
<gene>
    <name evidence="1" type="ORF">BD410DRAFT_727573</name>
</gene>
<reference evidence="1 2" key="1">
    <citation type="submission" date="2018-06" db="EMBL/GenBank/DDBJ databases">
        <title>A transcriptomic atlas of mushroom development highlights an independent origin of complex multicellularity.</title>
        <authorList>
            <consortium name="DOE Joint Genome Institute"/>
            <person name="Krizsan K."/>
            <person name="Almasi E."/>
            <person name="Merenyi Z."/>
            <person name="Sahu N."/>
            <person name="Viragh M."/>
            <person name="Koszo T."/>
            <person name="Mondo S."/>
            <person name="Kiss B."/>
            <person name="Balint B."/>
            <person name="Kues U."/>
            <person name="Barry K."/>
            <person name="Hegedus J.C."/>
            <person name="Henrissat B."/>
            <person name="Johnson J."/>
            <person name="Lipzen A."/>
            <person name="Ohm R."/>
            <person name="Nagy I."/>
            <person name="Pangilinan J."/>
            <person name="Yan J."/>
            <person name="Xiong Y."/>
            <person name="Grigoriev I.V."/>
            <person name="Hibbett D.S."/>
            <person name="Nagy L.G."/>
        </authorList>
    </citation>
    <scope>NUCLEOTIDE SEQUENCE [LARGE SCALE GENOMIC DNA]</scope>
    <source>
        <strain evidence="1 2">SZMC22713</strain>
    </source>
</reference>
<protein>
    <submittedName>
        <fullName evidence="1">Uncharacterized protein</fullName>
    </submittedName>
</protein>
<dbReference type="OrthoDB" id="3268409at2759"/>
<evidence type="ECO:0000313" key="2">
    <source>
        <dbReference type="Proteomes" id="UP000294933"/>
    </source>
</evidence>